<organism evidence="1 2">
    <name type="scientific">Erythranthe guttata</name>
    <name type="common">Yellow monkey flower</name>
    <name type="synonym">Mimulus guttatus</name>
    <dbReference type="NCBI Taxonomy" id="4155"/>
    <lineage>
        <taxon>Eukaryota</taxon>
        <taxon>Viridiplantae</taxon>
        <taxon>Streptophyta</taxon>
        <taxon>Embryophyta</taxon>
        <taxon>Tracheophyta</taxon>
        <taxon>Spermatophyta</taxon>
        <taxon>Magnoliopsida</taxon>
        <taxon>eudicotyledons</taxon>
        <taxon>Gunneridae</taxon>
        <taxon>Pentapetalae</taxon>
        <taxon>asterids</taxon>
        <taxon>lamiids</taxon>
        <taxon>Lamiales</taxon>
        <taxon>Phrymaceae</taxon>
        <taxon>Erythranthe</taxon>
    </lineage>
</organism>
<dbReference type="AlphaFoldDB" id="A0A022QFF4"/>
<dbReference type="PANTHER" id="PTHR34061">
    <property type="entry name" value="PROTEIN, PUTATIVE-RELATED"/>
    <property type="match status" value="1"/>
</dbReference>
<proteinExistence type="predicted"/>
<dbReference type="EMBL" id="KI632098">
    <property type="protein sequence ID" value="EYU25255.1"/>
    <property type="molecule type" value="Genomic_DNA"/>
</dbReference>
<reference evidence="1 2" key="1">
    <citation type="journal article" date="2013" name="Proc. Natl. Acad. Sci. U.S.A.">
        <title>Fine-scale variation in meiotic recombination in Mimulus inferred from population shotgun sequencing.</title>
        <authorList>
            <person name="Hellsten U."/>
            <person name="Wright K.M."/>
            <person name="Jenkins J."/>
            <person name="Shu S."/>
            <person name="Yuan Y."/>
            <person name="Wessler S.R."/>
            <person name="Schmutz J."/>
            <person name="Willis J.H."/>
            <person name="Rokhsar D.S."/>
        </authorList>
    </citation>
    <scope>NUCLEOTIDE SEQUENCE [LARGE SCALE GENOMIC DNA]</scope>
    <source>
        <strain evidence="2">cv. DUN x IM62</strain>
    </source>
</reference>
<dbReference type="eggNOG" id="ENOG502S7YY">
    <property type="taxonomic scope" value="Eukaryota"/>
</dbReference>
<keyword evidence="2" id="KW-1185">Reference proteome</keyword>
<name>A0A022QFF4_ERYGU</name>
<sequence length="143" mass="15998">MVQNNNKKLLRIQGIEPWRKGQITLIPANSSFQKSTKIQTHRKKKKRIAMENSNESTYYEKVDGLARWVGMSVASAFFASLERCSCVNLTTFDTEDDDEEAKDRPLMLTSFPSVNSTASSSSYAGNHNVNFNNSSSAVENLPV</sequence>
<evidence type="ECO:0000313" key="2">
    <source>
        <dbReference type="Proteomes" id="UP000030748"/>
    </source>
</evidence>
<dbReference type="PANTHER" id="PTHR34061:SF26">
    <property type="match status" value="1"/>
</dbReference>
<dbReference type="STRING" id="4155.A0A022QFF4"/>
<protein>
    <submittedName>
        <fullName evidence="1">Uncharacterized protein</fullName>
    </submittedName>
</protein>
<dbReference type="Proteomes" id="UP000030748">
    <property type="component" value="Unassembled WGS sequence"/>
</dbReference>
<evidence type="ECO:0000313" key="1">
    <source>
        <dbReference type="EMBL" id="EYU25255.1"/>
    </source>
</evidence>
<gene>
    <name evidence="1" type="ORF">MIMGU_mgv1a015858mg</name>
</gene>
<accession>A0A022QFF4</accession>